<gene>
    <name evidence="1" type="ORF">P6223_001537</name>
</gene>
<dbReference type="AlphaFoldDB" id="A0AAI9E6C1"/>
<reference evidence="1" key="1">
    <citation type="submission" date="2024-02" db="EMBL/GenBank/DDBJ databases">
        <authorList>
            <consortium name="Clinical and Environmental Microbiology Branch: Whole genome sequencing antimicrobial resistance pathogens in the healthcare setting"/>
        </authorList>
    </citation>
    <scope>NUCLEOTIDE SEQUENCE</scope>
    <source>
        <strain evidence="1">2023CK-00345</strain>
    </source>
</reference>
<evidence type="ECO:0000313" key="1">
    <source>
        <dbReference type="EMBL" id="EMM0025015.1"/>
    </source>
</evidence>
<protein>
    <submittedName>
        <fullName evidence="1">Phage head closure protein</fullName>
    </submittedName>
</protein>
<accession>A0AAI9E6C1</accession>
<dbReference type="NCBIfam" id="TIGR01563">
    <property type="entry name" value="gp16_SPP1"/>
    <property type="match status" value="1"/>
</dbReference>
<dbReference type="RefSeq" id="WP_021523996.1">
    <property type="nucleotide sequence ID" value="NZ_CAJSHX010000001.1"/>
</dbReference>
<proteinExistence type="predicted"/>
<dbReference type="Gene3D" id="2.40.10.270">
    <property type="entry name" value="Bacteriophage SPP1 head-tail adaptor protein"/>
    <property type="match status" value="1"/>
</dbReference>
<comment type="caution">
    <text evidence="1">The sequence shown here is derived from an EMBL/GenBank/DDBJ whole genome shotgun (WGS) entry which is preliminary data.</text>
</comment>
<sequence>MRAGSMRDRIVIMSAKLSRLPSGAMKSTWEDVATVWAEVKGISGRERMTAGAETAQATVRVWIRFRGDVTASSRIRVLTGAYSGNELDIVGPPVPDGKRTRLEILCKTGAPR</sequence>
<name>A0AAI9E6C1_ECOLX</name>
<dbReference type="Pfam" id="PF05521">
    <property type="entry name" value="Phage_HCP"/>
    <property type="match status" value="1"/>
</dbReference>
<dbReference type="InterPro" id="IPR038666">
    <property type="entry name" value="SSP1_head-tail_sf"/>
</dbReference>
<organism evidence="1">
    <name type="scientific">Escherichia coli</name>
    <dbReference type="NCBI Taxonomy" id="562"/>
    <lineage>
        <taxon>Bacteria</taxon>
        <taxon>Pseudomonadati</taxon>
        <taxon>Pseudomonadota</taxon>
        <taxon>Gammaproteobacteria</taxon>
        <taxon>Enterobacterales</taxon>
        <taxon>Enterobacteriaceae</taxon>
        <taxon>Escherichia</taxon>
    </lineage>
</organism>
<dbReference type="EMBL" id="ABLFQU030000012">
    <property type="protein sequence ID" value="EMM0025015.1"/>
    <property type="molecule type" value="Genomic_DNA"/>
</dbReference>
<dbReference type="InterPro" id="IPR008767">
    <property type="entry name" value="Phage_SPP1_head-tail_adaptor"/>
</dbReference>